<keyword evidence="2" id="KW-0812">Transmembrane</keyword>
<reference evidence="4" key="2">
    <citation type="submission" date="2023-06" db="EMBL/GenBank/DDBJ databases">
        <authorList>
            <consortium name="Lawrence Berkeley National Laboratory"/>
            <person name="Haridas S."/>
            <person name="Hensen N."/>
            <person name="Bonometti L."/>
            <person name="Westerberg I."/>
            <person name="Brannstrom I.O."/>
            <person name="Guillou S."/>
            <person name="Cros-Aarteil S."/>
            <person name="Calhoun S."/>
            <person name="Kuo A."/>
            <person name="Mondo S."/>
            <person name="Pangilinan J."/>
            <person name="Riley R."/>
            <person name="LaButti K."/>
            <person name="Andreopoulos B."/>
            <person name="Lipzen A."/>
            <person name="Chen C."/>
            <person name="Yanf M."/>
            <person name="Daum C."/>
            <person name="Ng V."/>
            <person name="Clum A."/>
            <person name="Steindorff A."/>
            <person name="Ohm R."/>
            <person name="Martin F."/>
            <person name="Silar P."/>
            <person name="Natvig D."/>
            <person name="Lalanne C."/>
            <person name="Gautier V."/>
            <person name="Ament-velasquez S.L."/>
            <person name="Kruys A."/>
            <person name="Hutchinson M.I."/>
            <person name="Powell A.J."/>
            <person name="Barry K."/>
            <person name="Miller A.N."/>
            <person name="Grigoriev I.V."/>
            <person name="Debuchy R."/>
            <person name="Gladieux P."/>
            <person name="Thoren M.H."/>
            <person name="Johannesson H."/>
        </authorList>
    </citation>
    <scope>NUCLEOTIDE SEQUENCE</scope>
    <source>
        <strain evidence="4">CBS 232.78</strain>
    </source>
</reference>
<keyword evidence="5" id="KW-1185">Reference proteome</keyword>
<evidence type="ECO:0000313" key="5">
    <source>
        <dbReference type="Proteomes" id="UP001285441"/>
    </source>
</evidence>
<evidence type="ECO:0000313" key="4">
    <source>
        <dbReference type="EMBL" id="KAK3386077.1"/>
    </source>
</evidence>
<evidence type="ECO:0000259" key="3">
    <source>
        <dbReference type="Pfam" id="PF12770"/>
    </source>
</evidence>
<dbReference type="Proteomes" id="UP001285441">
    <property type="component" value="Unassembled WGS sequence"/>
</dbReference>
<sequence>MSLLTNQQRILDIRAEAHPLSIPGLGPRSSRSQQWQATTALDGEPLQSRPAPLSDPFDAKDQAECQWYFDQFVEHNPFEVHRAATVDESLTEYASSLFSQLGLESIAPRLLRETGTGGATTLLINVSDESEGDRSVHALHWELLEDPALWETMPNLTVIVRRVIAPRHDKTTVRISALTQLRALKTVNILLVVARKLDDAIRDIEPLGYRAIRRVKRLMQQQEISSVQLNVEVVRPGTFHAFESHLSARPIGFFRLVHFDLHGEITAGKDGIVQASLLFASARPPRRRKKCLESVTADRVGQLLVERGVGAAVLNACRSASDHAGQQANLAYALCRAGVGKVLGMSYLLRGTAARLLVEAFYASLLGGHITSFSASVRNARDALRRQPQRQARFGVTRELQDWMIPVVYMAAGVQGETGIQEYQLPVDGSRIHQQPQIPIQIDNIDGATLIGREFDLLRLERLVYGVSAASELPQGFHIVSGHAGVGKTAFLRHATEYWRETGLIDCVLWVDCFVLGESVTEKEEFMTEEKKFSQQLVASIVSALGIKSGDDGMELDTAVEMLLASRTAVILDEFGIGFAEAEFAFRNKGSLSAECRDIITNLMRALRQAQENGAFLPLFLVARSVQGLSASSDFVHFELAALDSPAALELAYNVLGQLGVDVGVWTPDEKDTLDQLIDLLGRNPLAIDNILSRLHESKIPWIEAYKTVLCKRLPSQTPISNPSPQPDDSSAFISRDLGLLFTLPRELVWPLAAISLFWHQGCRFQTLVEHASSSQGNLDSSKVTSAVQLATGAGFFSVDDMGYIDDIHPLFTIHGRDILLDLLCAAAIEEANFEIARSLVDSEFFAAIEVTSELLPSFSDGSFNKCPVHVPEGTNSGRDKVKTVLEGLIRCFITGFCERMVDLDIAQAIAWHSSNEVEPFFHRSYHNVLFCLKICGSQTTSLIPAAGWPLPTLSRRLTEYMYICPSHQITSLWASYSRVVHAFLEQNGSYTVPPAFQDNFLSIMLHLWRVRTKRLARHQSEEADLAYFGLLRRVVDSTESIYGTSSATRETRAEMKEHVDVLLAHLRGNPAGSSSSKYEEFRNINEPVEPSSTARSPAHSTTTAEEPSQTLALWQRATQVNINLSERARVLFPHRPDANETIREWVEGKEAMVDISDSNELVSQVLRDLAMMGGQSPSGVHSGLSAAVEKMSRAAIGVNQALLEGFRAGVPRQAQLEMDAWARSLSLAAGQSASSMGESLEKLDVWRGRGRIDQVMLQHEELAQIALRAGEHEEAISHLGHVLNLLMESGLDTAHAERRIDGLRKLVRFKELWVESQAANMEGDPKRELSSYRALLELAKELGLPASNREAAKVGIRLAEGKLASLGNRQPPAVSVAQRRHNRRIIEARHGALFSSQNSQNLGEAVVGMDGLRERVEALSGGGLKPPRAAFDHVIADFDTIIADSSPEAAALHVKDQNVFRFRRDMLYPHGTDQLAEDIDTIKAATLALAQVRLYRPGETGSARDFYPEDLVEFDKAFSGLVYESMVDDVARLAAAGSIAEAVVLIDIILALAEEGRFDTVFGQVEHQYLEQLLRGVLRLFQLSLPIKEIVATSGQDVAEIKESQEGRRLPDLKEKEEQDVAALAEINDLCRTIPILGRELLSAKAKAEMLKAVKRAVDINSSREGTDKQVGGEEPEANQLLMDTGFVEEFERALGLKASLPPPLGRLEGIISSMRIVVYVTIVSMSIIVFPLLNSYFQLPTFLTSKKDWWWAIIA</sequence>
<dbReference type="InterPro" id="IPR024983">
    <property type="entry name" value="CHAT_dom"/>
</dbReference>
<feature type="compositionally biased region" description="Polar residues" evidence="1">
    <location>
        <begin position="29"/>
        <end position="39"/>
    </location>
</feature>
<accession>A0AAE0U080</accession>
<reference evidence="4" key="1">
    <citation type="journal article" date="2023" name="Mol. Phylogenet. Evol.">
        <title>Genome-scale phylogeny and comparative genomics of the fungal order Sordariales.</title>
        <authorList>
            <person name="Hensen N."/>
            <person name="Bonometti L."/>
            <person name="Westerberg I."/>
            <person name="Brannstrom I.O."/>
            <person name="Guillou S."/>
            <person name="Cros-Aarteil S."/>
            <person name="Calhoun S."/>
            <person name="Haridas S."/>
            <person name="Kuo A."/>
            <person name="Mondo S."/>
            <person name="Pangilinan J."/>
            <person name="Riley R."/>
            <person name="LaButti K."/>
            <person name="Andreopoulos B."/>
            <person name="Lipzen A."/>
            <person name="Chen C."/>
            <person name="Yan M."/>
            <person name="Daum C."/>
            <person name="Ng V."/>
            <person name="Clum A."/>
            <person name="Steindorff A."/>
            <person name="Ohm R.A."/>
            <person name="Martin F."/>
            <person name="Silar P."/>
            <person name="Natvig D.O."/>
            <person name="Lalanne C."/>
            <person name="Gautier V."/>
            <person name="Ament-Velasquez S.L."/>
            <person name="Kruys A."/>
            <person name="Hutchinson M.I."/>
            <person name="Powell A.J."/>
            <person name="Barry K."/>
            <person name="Miller A.N."/>
            <person name="Grigoriev I.V."/>
            <person name="Debuchy R."/>
            <person name="Gladieux P."/>
            <person name="Hiltunen Thoren M."/>
            <person name="Johannesson H."/>
        </authorList>
    </citation>
    <scope>NUCLEOTIDE SEQUENCE</scope>
    <source>
        <strain evidence="4">CBS 232.78</strain>
    </source>
</reference>
<dbReference type="Pfam" id="PF12770">
    <property type="entry name" value="CHAT"/>
    <property type="match status" value="1"/>
</dbReference>
<feature type="region of interest" description="Disordered" evidence="1">
    <location>
        <begin position="21"/>
        <end position="55"/>
    </location>
</feature>
<keyword evidence="2" id="KW-0472">Membrane</keyword>
<gene>
    <name evidence="4" type="ORF">B0H63DRAFT_510705</name>
</gene>
<organism evidence="4 5">
    <name type="scientific">Podospora didyma</name>
    <dbReference type="NCBI Taxonomy" id="330526"/>
    <lineage>
        <taxon>Eukaryota</taxon>
        <taxon>Fungi</taxon>
        <taxon>Dikarya</taxon>
        <taxon>Ascomycota</taxon>
        <taxon>Pezizomycotina</taxon>
        <taxon>Sordariomycetes</taxon>
        <taxon>Sordariomycetidae</taxon>
        <taxon>Sordariales</taxon>
        <taxon>Podosporaceae</taxon>
        <taxon>Podospora</taxon>
    </lineage>
</organism>
<dbReference type="EMBL" id="JAULSW010000004">
    <property type="protein sequence ID" value="KAK3386077.1"/>
    <property type="molecule type" value="Genomic_DNA"/>
</dbReference>
<evidence type="ECO:0000256" key="1">
    <source>
        <dbReference type="SAM" id="MobiDB-lite"/>
    </source>
</evidence>
<feature type="compositionally biased region" description="Polar residues" evidence="1">
    <location>
        <begin position="1091"/>
        <end position="1109"/>
    </location>
</feature>
<name>A0AAE0U080_9PEZI</name>
<keyword evidence="2" id="KW-1133">Transmembrane helix</keyword>
<feature type="domain" description="CHAT" evidence="3">
    <location>
        <begin position="171"/>
        <end position="403"/>
    </location>
</feature>
<evidence type="ECO:0000256" key="2">
    <source>
        <dbReference type="SAM" id="Phobius"/>
    </source>
</evidence>
<dbReference type="InterPro" id="IPR027417">
    <property type="entry name" value="P-loop_NTPase"/>
</dbReference>
<feature type="region of interest" description="Disordered" evidence="1">
    <location>
        <begin position="1088"/>
        <end position="1109"/>
    </location>
</feature>
<dbReference type="SUPFAM" id="SSF52540">
    <property type="entry name" value="P-loop containing nucleoside triphosphate hydrolases"/>
    <property type="match status" value="1"/>
</dbReference>
<proteinExistence type="predicted"/>
<protein>
    <recommendedName>
        <fullName evidence="3">CHAT domain-containing protein</fullName>
    </recommendedName>
</protein>
<comment type="caution">
    <text evidence="4">The sequence shown here is derived from an EMBL/GenBank/DDBJ whole genome shotgun (WGS) entry which is preliminary data.</text>
</comment>
<feature type="transmembrane region" description="Helical" evidence="2">
    <location>
        <begin position="1718"/>
        <end position="1739"/>
    </location>
</feature>